<evidence type="ECO:0000256" key="4">
    <source>
        <dbReference type="PROSITE-ProRule" id="PRU00023"/>
    </source>
</evidence>
<dbReference type="EMBL" id="JNBR01000082">
    <property type="protein sequence ID" value="OQR98610.1"/>
    <property type="molecule type" value="Genomic_DNA"/>
</dbReference>
<feature type="domain" description="MYND-type" evidence="6">
    <location>
        <begin position="294"/>
        <end position="340"/>
    </location>
</feature>
<evidence type="ECO:0000313" key="8">
    <source>
        <dbReference type="Proteomes" id="UP000243579"/>
    </source>
</evidence>
<dbReference type="SUPFAM" id="SSF53335">
    <property type="entry name" value="S-adenosyl-L-methionine-dependent methyltransferases"/>
    <property type="match status" value="1"/>
</dbReference>
<dbReference type="PROSITE" id="PS50297">
    <property type="entry name" value="ANK_REP_REGION"/>
    <property type="match status" value="2"/>
</dbReference>
<dbReference type="Proteomes" id="UP000243579">
    <property type="component" value="Unassembled WGS sequence"/>
</dbReference>
<evidence type="ECO:0000256" key="1">
    <source>
        <dbReference type="ARBA" id="ARBA00022723"/>
    </source>
</evidence>
<evidence type="ECO:0000256" key="3">
    <source>
        <dbReference type="ARBA" id="ARBA00022833"/>
    </source>
</evidence>
<evidence type="ECO:0000256" key="5">
    <source>
        <dbReference type="PROSITE-ProRule" id="PRU00134"/>
    </source>
</evidence>
<protein>
    <recommendedName>
        <fullName evidence="6">MYND-type domain-containing protein</fullName>
    </recommendedName>
</protein>
<dbReference type="PANTHER" id="PTHR14614">
    <property type="entry name" value="HEPATOCELLULAR CARCINOMA-ASSOCIATED ANTIGEN"/>
    <property type="match status" value="1"/>
</dbReference>
<dbReference type="PANTHER" id="PTHR14614:SF132">
    <property type="entry name" value="PROTEIN-LYSINE METHYLTRANSFERASE C42C1.13"/>
    <property type="match status" value="1"/>
</dbReference>
<dbReference type="STRING" id="1202772.A0A1V9ZLD9"/>
<proteinExistence type="predicted"/>
<dbReference type="Gene3D" id="6.10.140.2220">
    <property type="match status" value="1"/>
</dbReference>
<dbReference type="SUPFAM" id="SSF144232">
    <property type="entry name" value="HIT/MYND zinc finger-like"/>
    <property type="match status" value="1"/>
</dbReference>
<dbReference type="AlphaFoldDB" id="A0A1V9ZLD9"/>
<dbReference type="PROSITE" id="PS50088">
    <property type="entry name" value="ANK_REPEAT"/>
    <property type="match status" value="2"/>
</dbReference>
<dbReference type="SUPFAM" id="SSF48403">
    <property type="entry name" value="Ankyrin repeat"/>
    <property type="match status" value="1"/>
</dbReference>
<keyword evidence="8" id="KW-1185">Reference proteome</keyword>
<dbReference type="OrthoDB" id="46564at2759"/>
<dbReference type="InterPro" id="IPR002893">
    <property type="entry name" value="Znf_MYND"/>
</dbReference>
<dbReference type="Pfam" id="PF01753">
    <property type="entry name" value="zf-MYND"/>
    <property type="match status" value="1"/>
</dbReference>
<dbReference type="GO" id="GO:0008270">
    <property type="term" value="F:zinc ion binding"/>
    <property type="evidence" value="ECO:0007669"/>
    <property type="project" value="UniProtKB-KW"/>
</dbReference>
<dbReference type="Pfam" id="PF10294">
    <property type="entry name" value="Methyltransf_16"/>
    <property type="match status" value="2"/>
</dbReference>
<accession>A0A1V9ZLD9</accession>
<dbReference type="Gene3D" id="1.25.40.20">
    <property type="entry name" value="Ankyrin repeat-containing domain"/>
    <property type="match status" value="1"/>
</dbReference>
<dbReference type="SMART" id="SM00248">
    <property type="entry name" value="ANK"/>
    <property type="match status" value="3"/>
</dbReference>
<sequence>MSAIAKDLLAAARCGDADDVKTLCLSISAEDLNYQDEYSGNTALHMACANGHLSCVKLLLAKHPRLLPNLNGNTPLHWAVQNKHLAVVKLLLETYPDIDVLAQNVFGRGCVTEAFQSENTDIVALLLEHKSATEERLAANSDVASGNAKVTLEDAEEVAEEEAHKKPRVLQETTLEFSFDASLPVLKARELALDMDKSAFESTADEDTTGISIWSASLILSRWIIQEAARFANKRVCELGAGCGVSGLACYLYTQASAVVLTDLYHHTIANLEHNAALNRATKAAPLSPEEAGCAECGTLQRFTAENPEGKLMLCGRCRCVAYCSRDCQKTAWKAHKLVCKELLAQKATASPTALSVRAVDWAKPESYGADAFDIVLGSDLVYHKEIVPILAQVVDAVLAPGGQFLHVASQARDSLVEFKQAMEARGFVVTVDVVPESLKANPLVGASSDLFDLHFNEMNDTYCMYTFTKA</sequence>
<feature type="repeat" description="ANK" evidence="4">
    <location>
        <begin position="39"/>
        <end position="60"/>
    </location>
</feature>
<dbReference type="InterPro" id="IPR029063">
    <property type="entry name" value="SAM-dependent_MTases_sf"/>
</dbReference>
<dbReference type="PROSITE" id="PS50865">
    <property type="entry name" value="ZF_MYND_2"/>
    <property type="match status" value="1"/>
</dbReference>
<dbReference type="InterPro" id="IPR019410">
    <property type="entry name" value="Methyltransf_16"/>
</dbReference>
<feature type="repeat" description="ANK" evidence="4">
    <location>
        <begin position="71"/>
        <end position="103"/>
    </location>
</feature>
<keyword evidence="3" id="KW-0862">Zinc</keyword>
<dbReference type="InterPro" id="IPR002110">
    <property type="entry name" value="Ankyrin_rpt"/>
</dbReference>
<keyword evidence="1" id="KW-0479">Metal-binding</keyword>
<organism evidence="7 8">
    <name type="scientific">Achlya hypogyna</name>
    <name type="common">Oomycete</name>
    <name type="synonym">Protoachlya hypogyna</name>
    <dbReference type="NCBI Taxonomy" id="1202772"/>
    <lineage>
        <taxon>Eukaryota</taxon>
        <taxon>Sar</taxon>
        <taxon>Stramenopiles</taxon>
        <taxon>Oomycota</taxon>
        <taxon>Saprolegniomycetes</taxon>
        <taxon>Saprolegniales</taxon>
        <taxon>Achlyaceae</taxon>
        <taxon>Achlya</taxon>
    </lineage>
</organism>
<dbReference type="Pfam" id="PF12796">
    <property type="entry name" value="Ank_2"/>
    <property type="match status" value="1"/>
</dbReference>
<name>A0A1V9ZLD9_ACHHY</name>
<comment type="caution">
    <text evidence="7">The sequence shown here is derived from an EMBL/GenBank/DDBJ whole genome shotgun (WGS) entry which is preliminary data.</text>
</comment>
<dbReference type="Gene3D" id="3.40.50.150">
    <property type="entry name" value="Vaccinia Virus protein VP39"/>
    <property type="match status" value="1"/>
</dbReference>
<dbReference type="InterPro" id="IPR036770">
    <property type="entry name" value="Ankyrin_rpt-contain_sf"/>
</dbReference>
<evidence type="ECO:0000256" key="2">
    <source>
        <dbReference type="ARBA" id="ARBA00022771"/>
    </source>
</evidence>
<keyword evidence="2 5" id="KW-0863">Zinc-finger</keyword>
<keyword evidence="4" id="KW-0040">ANK repeat</keyword>
<evidence type="ECO:0000259" key="6">
    <source>
        <dbReference type="PROSITE" id="PS50865"/>
    </source>
</evidence>
<evidence type="ECO:0000313" key="7">
    <source>
        <dbReference type="EMBL" id="OQR98610.1"/>
    </source>
</evidence>
<dbReference type="PROSITE" id="PS01360">
    <property type="entry name" value="ZF_MYND_1"/>
    <property type="match status" value="1"/>
</dbReference>
<gene>
    <name evidence="7" type="ORF">ACHHYP_08312</name>
</gene>
<reference evidence="7 8" key="1">
    <citation type="journal article" date="2014" name="Genome Biol. Evol.">
        <title>The secreted proteins of Achlya hypogyna and Thraustotheca clavata identify the ancestral oomycete secretome and reveal gene acquisitions by horizontal gene transfer.</title>
        <authorList>
            <person name="Misner I."/>
            <person name="Blouin N."/>
            <person name="Leonard G."/>
            <person name="Richards T.A."/>
            <person name="Lane C.E."/>
        </authorList>
    </citation>
    <scope>NUCLEOTIDE SEQUENCE [LARGE SCALE GENOMIC DNA]</scope>
    <source>
        <strain evidence="7 8">ATCC 48635</strain>
    </source>
</reference>